<reference evidence="3" key="1">
    <citation type="journal article" date="2014" name="Nucleic Acids Res.">
        <title>The evolutionary dynamics of variant antigen genes in Babesia reveal a history of genomic innovation underlying host-parasite interaction.</title>
        <authorList>
            <person name="Jackson A.P."/>
            <person name="Otto T.D."/>
            <person name="Darby A."/>
            <person name="Ramaprasad A."/>
            <person name="Xia D."/>
            <person name="Echaide I.E."/>
            <person name="Farber M."/>
            <person name="Gahlot S."/>
            <person name="Gamble J."/>
            <person name="Gupta D."/>
            <person name="Gupta Y."/>
            <person name="Jackson L."/>
            <person name="Malandrin L."/>
            <person name="Malas T.B."/>
            <person name="Moussa E."/>
            <person name="Nair M."/>
            <person name="Reid A.J."/>
            <person name="Sanders M."/>
            <person name="Sharma J."/>
            <person name="Tracey A."/>
            <person name="Quail M.A."/>
            <person name="Weir W."/>
            <person name="Wastling J.M."/>
            <person name="Hall N."/>
            <person name="Willadsen P."/>
            <person name="Lingelbach K."/>
            <person name="Shiels B."/>
            <person name="Tait A."/>
            <person name="Berriman M."/>
            <person name="Allred D.R."/>
            <person name="Pain A."/>
        </authorList>
    </citation>
    <scope>NUCLEOTIDE SEQUENCE</scope>
    <source>
        <strain evidence="3">1802A</strain>
    </source>
</reference>
<name>A0AAD9G971_BABDI</name>
<dbReference type="EMBL" id="JAHBMH010000067">
    <property type="protein sequence ID" value="KAK1934080.1"/>
    <property type="molecule type" value="Genomic_DNA"/>
</dbReference>
<dbReference type="AlphaFoldDB" id="A0AAD9G971"/>
<feature type="region of interest" description="Disordered" evidence="1">
    <location>
        <begin position="173"/>
        <end position="204"/>
    </location>
</feature>
<keyword evidence="4" id="KW-1185">Reference proteome</keyword>
<feature type="domain" description="Rad21/Rec8-like protein C-terminal eukaryotic" evidence="2">
    <location>
        <begin position="558"/>
        <end position="598"/>
    </location>
</feature>
<gene>
    <name evidence="3" type="ORF">X943_003564</name>
</gene>
<evidence type="ECO:0000313" key="3">
    <source>
        <dbReference type="EMBL" id="KAK1934080.1"/>
    </source>
</evidence>
<dbReference type="Gene3D" id="1.10.10.580">
    <property type="entry name" value="Structural maintenance of chromosome 1. Chain E"/>
    <property type="match status" value="1"/>
</dbReference>
<dbReference type="InterPro" id="IPR023093">
    <property type="entry name" value="ScpA-like_C"/>
</dbReference>
<organism evidence="3 4">
    <name type="scientific">Babesia divergens</name>
    <dbReference type="NCBI Taxonomy" id="32595"/>
    <lineage>
        <taxon>Eukaryota</taxon>
        <taxon>Sar</taxon>
        <taxon>Alveolata</taxon>
        <taxon>Apicomplexa</taxon>
        <taxon>Aconoidasida</taxon>
        <taxon>Piroplasmida</taxon>
        <taxon>Babesiidae</taxon>
        <taxon>Babesia</taxon>
    </lineage>
</organism>
<comment type="caution">
    <text evidence="3">The sequence shown here is derived from an EMBL/GenBank/DDBJ whole genome shotgun (WGS) entry which is preliminary data.</text>
</comment>
<evidence type="ECO:0000256" key="1">
    <source>
        <dbReference type="SAM" id="MobiDB-lite"/>
    </source>
</evidence>
<dbReference type="SUPFAM" id="SSF46785">
    <property type="entry name" value="Winged helix' DNA-binding domain"/>
    <property type="match status" value="1"/>
</dbReference>
<protein>
    <submittedName>
        <fullName evidence="3">Conserved region of Rad21 / Rec8 domain-containing protein</fullName>
    </submittedName>
</protein>
<dbReference type="Pfam" id="PF04824">
    <property type="entry name" value="Rad21_Rec8"/>
    <property type="match status" value="1"/>
</dbReference>
<evidence type="ECO:0000259" key="2">
    <source>
        <dbReference type="Pfam" id="PF04824"/>
    </source>
</evidence>
<reference evidence="3" key="2">
    <citation type="submission" date="2021-05" db="EMBL/GenBank/DDBJ databases">
        <authorList>
            <person name="Pain A."/>
        </authorList>
    </citation>
    <scope>NUCLEOTIDE SEQUENCE</scope>
    <source>
        <strain evidence="3">1802A</strain>
    </source>
</reference>
<evidence type="ECO:0000313" key="4">
    <source>
        <dbReference type="Proteomes" id="UP001195914"/>
    </source>
</evidence>
<dbReference type="InterPro" id="IPR036390">
    <property type="entry name" value="WH_DNA-bd_sf"/>
</dbReference>
<dbReference type="InterPro" id="IPR006909">
    <property type="entry name" value="Rad21/Rec8_C_eu"/>
</dbReference>
<proteinExistence type="predicted"/>
<feature type="compositionally biased region" description="Basic and acidic residues" evidence="1">
    <location>
        <begin position="191"/>
        <end position="204"/>
    </location>
</feature>
<dbReference type="Proteomes" id="UP001195914">
    <property type="component" value="Unassembled WGS sequence"/>
</dbReference>
<accession>A0AAD9G971</accession>
<sequence>MATPDGFQFPLHPDAMFFPLDNNAGDYIDSDAHSPLIFSKPKEELAVVHRTDQQSLFRGETHLEEPVFKRKGATSQCKVPNGLASEIFRPLWAAVYNQKKLQKRTVVCADLERLCIALLNAAKAEERPFLSVGCYVKGLCIILSQKMQVLTEDVNALLKKLLISKTIPALTGRPKHRKTYRETDDDDDDYELPKRKPVEDYHDTRGNFSDGAAMDYMPMDQIEVLQLMNVGIGLGIGTELAFYSNGNASREKGISYHNFEHGMVERPCLSLELLQQNRETINPDTFLDIHSLSSPFKLNGYSFTPVGLKISVLMHMQQTRLSFDTSEADTTIASTDLALQSDSVELNTPEFKTYDLDWDIYNDPFEEEDIFASNTNRAGEPRVTAEPRTRRMVLQYTEPDGKPVHLVKSKGVARYDAKITGKTTKTPKRVRLTKSQKTLDTFAASPQILCDKTQLFTNAIDSLVRSVIGQAPTEAGTTNPAGEKAPAAADATACKASKPDVELLTTKHGDKWFKRLERQTKAGRKAQTPRHTFDNETMSTVEVIESYRARVREQGTAQPTVLSEIIQGRSKENAALIFYRTLVLANADFIALSQAKEHGSPIEVTPAKRFWEPIQTSRDIKA</sequence>